<dbReference type="InterPro" id="IPR038765">
    <property type="entry name" value="Papain-like_cys_pep_sf"/>
</dbReference>
<dbReference type="InterPro" id="IPR018289">
    <property type="entry name" value="MULE_transposase_dom"/>
</dbReference>
<keyword evidence="1" id="KW-0175">Coiled coil</keyword>
<feature type="coiled-coil region" evidence="1">
    <location>
        <begin position="614"/>
        <end position="641"/>
    </location>
</feature>
<evidence type="ECO:0000313" key="3">
    <source>
        <dbReference type="EMBL" id="CAG8844811.1"/>
    </source>
</evidence>
<feature type="non-terminal residue" evidence="3">
    <location>
        <position position="1"/>
    </location>
</feature>
<dbReference type="PANTHER" id="PTHR31569">
    <property type="entry name" value="SWIM-TYPE DOMAIN-CONTAINING PROTEIN"/>
    <property type="match status" value="1"/>
</dbReference>
<evidence type="ECO:0000259" key="2">
    <source>
        <dbReference type="Pfam" id="PF10551"/>
    </source>
</evidence>
<feature type="domain" description="MULE transposase" evidence="2">
    <location>
        <begin position="22"/>
        <end position="124"/>
    </location>
</feature>
<keyword evidence="4" id="KW-1185">Reference proteome</keyword>
<sequence>YLTHLFFSHVEAAKCVAKCPEVLIVDATYRTNIYKYPLISAIGINNISNEKGVLASYQIAMAWVDDESEASYTWFLQTLRTKIYNAYGCLPDVFMSDRDQALRNASSKVFPESNKMLCVWHLLEQNLKVNCRKLFKNDEDYEMFKKEVEALRFTESEKEISQSLNAVKKAAEKSHSPEKVEAYIQTWMKDSKLWILAYTKRFCHMGISTTGRSESSHSTFKRAIETASNLESVFHQIDQVMRLQHLKAAIRMGSNKVAIDPFTLRNPIFSELIGKVSTWAINQLKRTIQKKKDTNNNNIEDCECLIKINYKLPCQHIIPAHGPIPLSIINKRWLLERPDVIELPRPSKLAIIDSEFYTTFVNAEEKFQQLPDNVAKNEFITKIQQIMNEPLPEPIKLPPKKVSKSSTKRGLLLSEKQDQQKISLKQTSITSQSSSYKLYEANFPKFMQEHVLAYFDVVGDGNCGFRAVAVSIEKNEDYWPNIRKLIYNELCTRKSHYIQLFVEKEKEYNDVLCTTQWEASSCGKEHWMSMPSFGYVIANTFQRPVHYFSKYISLTFLPDNTPLNRNTSIAFIYVLERQHFVAVKLKPNVPVPPIANGWEKICAKSCKIWKNLFLERIARFKKEYENECKYLQKENLEYDSTIE</sequence>
<evidence type="ECO:0000256" key="1">
    <source>
        <dbReference type="SAM" id="Coils"/>
    </source>
</evidence>
<proteinExistence type="predicted"/>
<dbReference type="InterPro" id="IPR052579">
    <property type="entry name" value="Zinc_finger_SWIM"/>
</dbReference>
<dbReference type="Gene3D" id="3.90.70.80">
    <property type="match status" value="1"/>
</dbReference>
<dbReference type="Proteomes" id="UP000789901">
    <property type="component" value="Unassembled WGS sequence"/>
</dbReference>
<dbReference type="PANTHER" id="PTHR31569:SF4">
    <property type="entry name" value="SWIM-TYPE DOMAIN-CONTAINING PROTEIN"/>
    <property type="match status" value="1"/>
</dbReference>
<protein>
    <submittedName>
        <fullName evidence="3">15738_t:CDS:1</fullName>
    </submittedName>
</protein>
<dbReference type="EMBL" id="CAJVQB010077179">
    <property type="protein sequence ID" value="CAG8844811.1"/>
    <property type="molecule type" value="Genomic_DNA"/>
</dbReference>
<dbReference type="SUPFAM" id="SSF54001">
    <property type="entry name" value="Cysteine proteinases"/>
    <property type="match status" value="1"/>
</dbReference>
<gene>
    <name evidence="3" type="ORF">GMARGA_LOCUS37309</name>
</gene>
<name>A0ABN7X244_GIGMA</name>
<dbReference type="Pfam" id="PF10551">
    <property type="entry name" value="MULE"/>
    <property type="match status" value="1"/>
</dbReference>
<organism evidence="3 4">
    <name type="scientific">Gigaspora margarita</name>
    <dbReference type="NCBI Taxonomy" id="4874"/>
    <lineage>
        <taxon>Eukaryota</taxon>
        <taxon>Fungi</taxon>
        <taxon>Fungi incertae sedis</taxon>
        <taxon>Mucoromycota</taxon>
        <taxon>Glomeromycotina</taxon>
        <taxon>Glomeromycetes</taxon>
        <taxon>Diversisporales</taxon>
        <taxon>Gigasporaceae</taxon>
        <taxon>Gigaspora</taxon>
    </lineage>
</organism>
<reference evidence="3 4" key="1">
    <citation type="submission" date="2021-06" db="EMBL/GenBank/DDBJ databases">
        <authorList>
            <person name="Kallberg Y."/>
            <person name="Tangrot J."/>
            <person name="Rosling A."/>
        </authorList>
    </citation>
    <scope>NUCLEOTIDE SEQUENCE [LARGE SCALE GENOMIC DNA]</scope>
    <source>
        <strain evidence="3 4">120-4 pot B 10/14</strain>
    </source>
</reference>
<feature type="non-terminal residue" evidence="3">
    <location>
        <position position="643"/>
    </location>
</feature>
<evidence type="ECO:0000313" key="4">
    <source>
        <dbReference type="Proteomes" id="UP000789901"/>
    </source>
</evidence>
<comment type="caution">
    <text evidence="3">The sequence shown here is derived from an EMBL/GenBank/DDBJ whole genome shotgun (WGS) entry which is preliminary data.</text>
</comment>
<accession>A0ABN7X244</accession>
<dbReference type="CDD" id="cd22744">
    <property type="entry name" value="OTU"/>
    <property type="match status" value="1"/>
</dbReference>